<dbReference type="InterPro" id="IPR036881">
    <property type="entry name" value="Glyco_hydro_3_C_sf"/>
</dbReference>
<dbReference type="InterPro" id="IPR001764">
    <property type="entry name" value="Glyco_hydro_3_N"/>
</dbReference>
<comment type="caution">
    <text evidence="5">The sequence shown here is derived from an EMBL/GenBank/DDBJ whole genome shotgun (WGS) entry which is preliminary data.</text>
</comment>
<dbReference type="GO" id="GO:0009254">
    <property type="term" value="P:peptidoglycan turnover"/>
    <property type="evidence" value="ECO:0007669"/>
    <property type="project" value="TreeGrafter"/>
</dbReference>
<evidence type="ECO:0000256" key="1">
    <source>
        <dbReference type="ARBA" id="ARBA00005336"/>
    </source>
</evidence>
<dbReference type="InterPro" id="IPR050226">
    <property type="entry name" value="NagZ_Beta-hexosaminidase"/>
</dbReference>
<keyword evidence="2" id="KW-0378">Hydrolase</keyword>
<dbReference type="EMBL" id="PXYW01000004">
    <property type="protein sequence ID" value="PSR34996.1"/>
    <property type="molecule type" value="Genomic_DNA"/>
</dbReference>
<dbReference type="NCBIfam" id="NF003740">
    <property type="entry name" value="PRK05337.1"/>
    <property type="match status" value="1"/>
</dbReference>
<dbReference type="SUPFAM" id="SSF51445">
    <property type="entry name" value="(Trans)glycosidases"/>
    <property type="match status" value="1"/>
</dbReference>
<evidence type="ECO:0000256" key="2">
    <source>
        <dbReference type="ARBA" id="ARBA00022801"/>
    </source>
</evidence>
<dbReference type="GO" id="GO:0004553">
    <property type="term" value="F:hydrolase activity, hydrolyzing O-glycosyl compounds"/>
    <property type="evidence" value="ECO:0007669"/>
    <property type="project" value="InterPro"/>
</dbReference>
<dbReference type="Gene3D" id="3.20.20.300">
    <property type="entry name" value="Glycoside hydrolase, family 3, N-terminal domain"/>
    <property type="match status" value="1"/>
</dbReference>
<evidence type="ECO:0000256" key="3">
    <source>
        <dbReference type="ARBA" id="ARBA00023295"/>
    </source>
</evidence>
<evidence type="ECO:0000313" key="6">
    <source>
        <dbReference type="Proteomes" id="UP000242972"/>
    </source>
</evidence>
<dbReference type="PRINTS" id="PR00133">
    <property type="entry name" value="GLHYDRLASE3"/>
</dbReference>
<dbReference type="Gene3D" id="3.40.50.1700">
    <property type="entry name" value="Glycoside hydrolase family 3 C-terminal domain"/>
    <property type="match status" value="1"/>
</dbReference>
<dbReference type="PANTHER" id="PTHR30480:SF16">
    <property type="entry name" value="GLYCOSIDE HYDROLASE FAMILY 3 DOMAIN PROTEIN"/>
    <property type="match status" value="1"/>
</dbReference>
<dbReference type="Pfam" id="PF00933">
    <property type="entry name" value="Glyco_hydro_3"/>
    <property type="match status" value="1"/>
</dbReference>
<sequence length="555" mass="60812">MNEREIRQMVGEILIIGFDGLDVPSDVEKMIQEHGVGNVILFQRNIASASQLGNLTQTLQNAAMKAEHVAPLIICTDQENGTVGRLGSIVPGLPGNMALGATGSVDLAYRIGQETGRLLMSLGVNTNLAPVMDVNNNPENPVIGVRSFGDQPHRVALLSTAMFQGLQDTGVIACGKHFPGHGDTAVDSHRGLPVISHPRQRLEALEWVPFVHAIANGIDTLMTAHVVFPGIESDLNRPATLSSSVLTDLLRNELGFSGVMMTDCLEMDAIAKIVGVGRGAVEAVMAGADMVLVSHRRDRQMEAIEALVQAVLDQELSLNRLREAYQRVLSLKKRRLAWETRPIHHSEVFSPHQISETRRLQEDASRQAVTVLRMAPDFPKVPGQIQRVAVLHEATGPQWVASGPQDRRRLLADAVLLQLPEAEVDDLSYPGAWYLEDRDQLFSRLSQYDLILSGIDGIQNQPYVDLVHDLFSLSVPHAVILLRLPYDAIAFKEAPTLLAVYENTPWMVGAALRVLLGKSKGLGRLPVWVSDNCPRGFSAMSQPTHDKNPKNLEVQ</sequence>
<accession>A0A2T2XKH4</accession>
<evidence type="ECO:0000259" key="4">
    <source>
        <dbReference type="Pfam" id="PF00933"/>
    </source>
</evidence>
<dbReference type="Proteomes" id="UP000242972">
    <property type="component" value="Unassembled WGS sequence"/>
</dbReference>
<comment type="similarity">
    <text evidence="1">Belongs to the glycosyl hydrolase 3 family.</text>
</comment>
<dbReference type="InterPro" id="IPR017853">
    <property type="entry name" value="GH"/>
</dbReference>
<protein>
    <submittedName>
        <fullName evidence="5">Beta-N-acetylhexosaminidase</fullName>
    </submittedName>
</protein>
<reference evidence="5 6" key="1">
    <citation type="journal article" date="2014" name="BMC Genomics">
        <title>Comparison of environmental and isolate Sulfobacillus genomes reveals diverse carbon, sulfur, nitrogen, and hydrogen metabolisms.</title>
        <authorList>
            <person name="Justice N.B."/>
            <person name="Norman A."/>
            <person name="Brown C.T."/>
            <person name="Singh A."/>
            <person name="Thomas B.C."/>
            <person name="Banfield J.F."/>
        </authorList>
    </citation>
    <scope>NUCLEOTIDE SEQUENCE [LARGE SCALE GENOMIC DNA]</scope>
    <source>
        <strain evidence="5">AMDSBA4</strain>
    </source>
</reference>
<dbReference type="GO" id="GO:0005975">
    <property type="term" value="P:carbohydrate metabolic process"/>
    <property type="evidence" value="ECO:0007669"/>
    <property type="project" value="InterPro"/>
</dbReference>
<dbReference type="PANTHER" id="PTHR30480">
    <property type="entry name" value="BETA-HEXOSAMINIDASE-RELATED"/>
    <property type="match status" value="1"/>
</dbReference>
<dbReference type="AlphaFoldDB" id="A0A2T2XKH4"/>
<evidence type="ECO:0000313" key="5">
    <source>
        <dbReference type="EMBL" id="PSR34996.1"/>
    </source>
</evidence>
<proteinExistence type="inferred from homology"/>
<gene>
    <name evidence="5" type="ORF">C7B46_02200</name>
</gene>
<feature type="domain" description="Glycoside hydrolase family 3 N-terminal" evidence="4">
    <location>
        <begin position="10"/>
        <end position="331"/>
    </location>
</feature>
<organism evidence="5 6">
    <name type="scientific">Sulfobacillus benefaciens</name>
    <dbReference type="NCBI Taxonomy" id="453960"/>
    <lineage>
        <taxon>Bacteria</taxon>
        <taxon>Bacillati</taxon>
        <taxon>Bacillota</taxon>
        <taxon>Clostridia</taxon>
        <taxon>Eubacteriales</taxon>
        <taxon>Clostridiales Family XVII. Incertae Sedis</taxon>
        <taxon>Sulfobacillus</taxon>
    </lineage>
</organism>
<name>A0A2T2XKH4_9FIRM</name>
<keyword evidence="3" id="KW-0326">Glycosidase</keyword>
<dbReference type="InterPro" id="IPR036962">
    <property type="entry name" value="Glyco_hydro_3_N_sf"/>
</dbReference>